<dbReference type="SUPFAM" id="SSF53756">
    <property type="entry name" value="UDP-Glycosyltransferase/glycogen phosphorylase"/>
    <property type="match status" value="2"/>
</dbReference>
<comment type="similarity">
    <text evidence="1">Belongs to the UDP-glycosyltransferase family.</text>
</comment>
<protein>
    <submittedName>
        <fullName evidence="3">Uncharacterized protein</fullName>
    </submittedName>
</protein>
<proteinExistence type="inferred from homology"/>
<dbReference type="Gene3D" id="3.40.50.2000">
    <property type="entry name" value="Glycogen Phosphorylase B"/>
    <property type="match status" value="3"/>
</dbReference>
<dbReference type="InterPro" id="IPR035595">
    <property type="entry name" value="UDP_glycos_trans_CS"/>
</dbReference>
<dbReference type="OMA" id="GFFSWTQ"/>
<dbReference type="PROSITE" id="PS00375">
    <property type="entry name" value="UDPGT"/>
    <property type="match status" value="1"/>
</dbReference>
<reference evidence="3" key="2">
    <citation type="submission" date="2018-04" db="EMBL/GenBank/DDBJ databases">
        <title>OnivRS2 (Oryza nivara Reference Sequence Version 2).</title>
        <authorList>
            <person name="Zhang J."/>
            <person name="Kudrna D."/>
            <person name="Lee S."/>
            <person name="Talag J."/>
            <person name="Rajasekar S."/>
            <person name="Welchert J."/>
            <person name="Hsing Y.-I."/>
            <person name="Wing R.A."/>
        </authorList>
    </citation>
    <scope>NUCLEOTIDE SEQUENCE [LARGE SCALE GENOMIC DNA]</scope>
    <source>
        <strain evidence="3">SL10</strain>
    </source>
</reference>
<organism evidence="3">
    <name type="scientific">Oryza nivara</name>
    <name type="common">Indian wild rice</name>
    <name type="synonym">Oryza sativa f. spontanea</name>
    <dbReference type="NCBI Taxonomy" id="4536"/>
    <lineage>
        <taxon>Eukaryota</taxon>
        <taxon>Viridiplantae</taxon>
        <taxon>Streptophyta</taxon>
        <taxon>Embryophyta</taxon>
        <taxon>Tracheophyta</taxon>
        <taxon>Spermatophyta</taxon>
        <taxon>Magnoliopsida</taxon>
        <taxon>Liliopsida</taxon>
        <taxon>Poales</taxon>
        <taxon>Poaceae</taxon>
        <taxon>BOP clade</taxon>
        <taxon>Oryzoideae</taxon>
        <taxon>Oryzeae</taxon>
        <taxon>Oryzinae</taxon>
        <taxon>Oryza</taxon>
    </lineage>
</organism>
<dbReference type="STRING" id="4536.A0A0E0JAB4"/>
<sequence length="815" mass="86234">MAAAVASPCSRAGRHGAQLPHVAIFPFMARGHTVPLIHLAHLLRRRGLAAVTLFTTPANAPFFRRVLDDDAVAVVEVELPFPDHHLPGAMSALRPRLEASLAAARPRVGLLVADALLYWAHDAAAGLGVPTVAFYATSMFAHVIRDVILRDNPAAALVAGGAGATFAVPEFPHVRLTLTDIPVPFNDPSPAGPLIEMDAKMANAITDVNTFHAMEAHYIEHWDCHHVGHRAWPVGPLCLARQPCRAAGDSAAAIKPSWMRWLDEMAAAGRAVLYVALGTLNAEPHAQLRELAGGRGLPLSTGPVRPIDADLGTGLASRTVMFGLCLGQAKMPRAVRHDAQLPHVAIFPFMARGHTVPLIHLAHLLCRRGLAAVTLFTTPANAPFVRRVLDDDAVAVAELPFPDHLPGVPPGVECVEGLDGLSSFPAFVEAVSALRPRLEACLAAARPRVGLLVADALLYWAHDAAAALGVPTVAFYATSMFAHVIRDVILRDNPAAALVAGGAGSTFAVPEFPHVRLTLADIPVPFNDPSPAGPLVEMDAKMANAIAGSHGLIVNTFDAMEGHYIEHWDRYHVGHRAWPVGPLCLARQPCHVAGDGAGAVKPSWLQWLDEKAAAGRAVLYVALGTLIAVQEAQLRELAGGLEASGVDFLWVVRPSDADVGAGFEERVEGRGMVVREWVDQWRILRHGCVKGFLSHCGWNAVVEGVAAGMPLGTWPMGVEQPLHATLAVDELRIGVRVPAAATTGHGVVSGEEIARVARELMGMDGEGENGAGGKAARNAAALASKAREAVAEGGSSWKTLEEMLAVVCLPTDPSE</sequence>
<dbReference type="Proteomes" id="UP000006591">
    <property type="component" value="Chromosome 12"/>
</dbReference>
<evidence type="ECO:0000256" key="1">
    <source>
        <dbReference type="ARBA" id="ARBA00009995"/>
    </source>
</evidence>
<accession>A0A0E0JAB4</accession>
<dbReference type="PANTHER" id="PTHR48047">
    <property type="entry name" value="GLYCOSYLTRANSFERASE"/>
    <property type="match status" value="1"/>
</dbReference>
<evidence type="ECO:0000313" key="3">
    <source>
        <dbReference type="EnsemblPlants" id="ONIVA12G12170.1"/>
    </source>
</evidence>
<evidence type="ECO:0000256" key="2">
    <source>
        <dbReference type="ARBA" id="ARBA00022679"/>
    </source>
</evidence>
<dbReference type="AlphaFoldDB" id="A0A0E0JAB4"/>
<dbReference type="GO" id="GO:0035251">
    <property type="term" value="F:UDP-glucosyltransferase activity"/>
    <property type="evidence" value="ECO:0007669"/>
    <property type="project" value="TreeGrafter"/>
</dbReference>
<dbReference type="CDD" id="cd03784">
    <property type="entry name" value="GT1_Gtf-like"/>
    <property type="match status" value="1"/>
</dbReference>
<evidence type="ECO:0000313" key="4">
    <source>
        <dbReference type="Proteomes" id="UP000006591"/>
    </source>
</evidence>
<dbReference type="FunFam" id="3.40.50.2000:FF:000185">
    <property type="entry name" value="Glycosyltransferase"/>
    <property type="match status" value="1"/>
</dbReference>
<keyword evidence="4" id="KW-1185">Reference proteome</keyword>
<reference evidence="3" key="1">
    <citation type="submission" date="2015-04" db="UniProtKB">
        <authorList>
            <consortium name="EnsemblPlants"/>
        </authorList>
    </citation>
    <scope>IDENTIFICATION</scope>
    <source>
        <strain evidence="3">SL10</strain>
    </source>
</reference>
<dbReference type="PANTHER" id="PTHR48047:SF43">
    <property type="entry name" value="OS09G0379400 PROTEIN"/>
    <property type="match status" value="1"/>
</dbReference>
<dbReference type="EnsemblPlants" id="ONIVA12G12170.1">
    <property type="protein sequence ID" value="ONIVA12G12170.1"/>
    <property type="gene ID" value="ONIVA12G12170"/>
</dbReference>
<dbReference type="Pfam" id="PF00201">
    <property type="entry name" value="UDPGT"/>
    <property type="match status" value="1"/>
</dbReference>
<dbReference type="Gramene" id="ONIVA12G12170.1">
    <property type="protein sequence ID" value="ONIVA12G12170.1"/>
    <property type="gene ID" value="ONIVA12G12170"/>
</dbReference>
<dbReference type="eggNOG" id="KOG1192">
    <property type="taxonomic scope" value="Eukaryota"/>
</dbReference>
<name>A0A0E0JAB4_ORYNI</name>
<keyword evidence="2" id="KW-0808">Transferase</keyword>
<dbReference type="HOGENOM" id="CLU_378750_0_0_1"/>
<dbReference type="InterPro" id="IPR002213">
    <property type="entry name" value="UDP_glucos_trans"/>
</dbReference>
<dbReference type="FunFam" id="3.40.50.2000:FF:000107">
    <property type="entry name" value="Glycosyltransferase"/>
    <property type="match status" value="1"/>
</dbReference>